<organism evidence="1 2">
    <name type="scientific">[Myrmecia] bisecta</name>
    <dbReference type="NCBI Taxonomy" id="41462"/>
    <lineage>
        <taxon>Eukaryota</taxon>
        <taxon>Viridiplantae</taxon>
        <taxon>Chlorophyta</taxon>
        <taxon>core chlorophytes</taxon>
        <taxon>Trebouxiophyceae</taxon>
        <taxon>Trebouxiales</taxon>
        <taxon>Trebouxiaceae</taxon>
        <taxon>Myrmecia</taxon>
    </lineage>
</organism>
<name>A0AAW1QAS8_9CHLO</name>
<keyword evidence="2" id="KW-1185">Reference proteome</keyword>
<proteinExistence type="predicted"/>
<accession>A0AAW1QAS8</accession>
<evidence type="ECO:0000313" key="1">
    <source>
        <dbReference type="EMBL" id="KAK9818278.1"/>
    </source>
</evidence>
<dbReference type="EMBL" id="JALJOR010000004">
    <property type="protein sequence ID" value="KAK9818278.1"/>
    <property type="molecule type" value="Genomic_DNA"/>
</dbReference>
<reference evidence="1 2" key="1">
    <citation type="journal article" date="2024" name="Nat. Commun.">
        <title>Phylogenomics reveals the evolutionary origins of lichenization in chlorophyte algae.</title>
        <authorList>
            <person name="Puginier C."/>
            <person name="Libourel C."/>
            <person name="Otte J."/>
            <person name="Skaloud P."/>
            <person name="Haon M."/>
            <person name="Grisel S."/>
            <person name="Petersen M."/>
            <person name="Berrin J.G."/>
            <person name="Delaux P.M."/>
            <person name="Dal Grande F."/>
            <person name="Keller J."/>
        </authorList>
    </citation>
    <scope>NUCLEOTIDE SEQUENCE [LARGE SCALE GENOMIC DNA]</scope>
    <source>
        <strain evidence="1 2">SAG 2043</strain>
    </source>
</reference>
<dbReference type="Proteomes" id="UP001489004">
    <property type="component" value="Unassembled WGS sequence"/>
</dbReference>
<sequence>MGALARVVQPHTIVLRVRPCRSMDRDRPSRWGPCRVSRQRRPACAASCSSKSVEAEERRPPWAFGFQTNERLLRWDDSAQLRLLMLHATQELHLDPELVEARVSELQRLLPDLMAKLQRMRANLFLQLLQDQDIAGKLIRLRELLPGVNVSVVVARCPALLLERDAAMLGTALGRLRQQLPGVDVTALVEREPGLLLADVGALLAEVRRLMPSADPVQYLARNPHSVLDMQQAGLPSTMDLPVDP</sequence>
<evidence type="ECO:0000313" key="2">
    <source>
        <dbReference type="Proteomes" id="UP001489004"/>
    </source>
</evidence>
<comment type="caution">
    <text evidence="1">The sequence shown here is derived from an EMBL/GenBank/DDBJ whole genome shotgun (WGS) entry which is preliminary data.</text>
</comment>
<dbReference type="AlphaFoldDB" id="A0AAW1QAS8"/>
<protein>
    <submittedName>
        <fullName evidence="1">Uncharacterized protein</fullName>
    </submittedName>
</protein>
<gene>
    <name evidence="1" type="ORF">WJX72_009990</name>
</gene>